<evidence type="ECO:0000256" key="2">
    <source>
        <dbReference type="ARBA" id="ARBA00022692"/>
    </source>
</evidence>
<dbReference type="GeneID" id="34463960"/>
<feature type="domain" description="Rhodopsin" evidence="8">
    <location>
        <begin position="30"/>
        <end position="274"/>
    </location>
</feature>
<comment type="subcellular location">
    <subcellularLocation>
        <location evidence="1">Membrane</location>
        <topology evidence="1">Multi-pass membrane protein</topology>
    </subcellularLocation>
</comment>
<dbReference type="RefSeq" id="XP_022396659.1">
    <property type="nucleotide sequence ID" value="XM_022547699.1"/>
</dbReference>
<evidence type="ECO:0000256" key="3">
    <source>
        <dbReference type="ARBA" id="ARBA00022989"/>
    </source>
</evidence>
<evidence type="ECO:0000256" key="4">
    <source>
        <dbReference type="ARBA" id="ARBA00023136"/>
    </source>
</evidence>
<dbReference type="GO" id="GO:0016020">
    <property type="term" value="C:membrane"/>
    <property type="evidence" value="ECO:0007669"/>
    <property type="project" value="UniProtKB-SubCell"/>
</dbReference>
<feature type="transmembrane region" description="Helical" evidence="7">
    <location>
        <begin position="13"/>
        <end position="34"/>
    </location>
</feature>
<evidence type="ECO:0000313" key="10">
    <source>
        <dbReference type="Proteomes" id="UP000184300"/>
    </source>
</evidence>
<dbReference type="PANTHER" id="PTHR33048">
    <property type="entry name" value="PTH11-LIKE INTEGRAL MEMBRANE PROTEIN (AFU_ORTHOLOGUE AFUA_5G11245)"/>
    <property type="match status" value="1"/>
</dbReference>
<dbReference type="AlphaFoldDB" id="A0A1L9V7S2"/>
<feature type="region of interest" description="Disordered" evidence="6">
    <location>
        <begin position="285"/>
        <end position="318"/>
    </location>
</feature>
<feature type="transmembrane region" description="Helical" evidence="7">
    <location>
        <begin position="176"/>
        <end position="202"/>
    </location>
</feature>
<dbReference type="VEuPathDB" id="FungiDB:ASPGLDRAFT_52209"/>
<dbReference type="Proteomes" id="UP000184300">
    <property type="component" value="Unassembled WGS sequence"/>
</dbReference>
<dbReference type="Pfam" id="PF20684">
    <property type="entry name" value="Fung_rhodopsin"/>
    <property type="match status" value="1"/>
</dbReference>
<dbReference type="InterPro" id="IPR049326">
    <property type="entry name" value="Rhodopsin_dom_fungi"/>
</dbReference>
<dbReference type="PANTHER" id="PTHR33048:SF155">
    <property type="entry name" value="INTEGRAL MEMBRANE PROTEIN"/>
    <property type="match status" value="1"/>
</dbReference>
<feature type="transmembrane region" description="Helical" evidence="7">
    <location>
        <begin position="92"/>
        <end position="112"/>
    </location>
</feature>
<accession>A0A1L9V7S2</accession>
<dbReference type="InterPro" id="IPR052337">
    <property type="entry name" value="SAT4-like"/>
</dbReference>
<proteinExistence type="inferred from homology"/>
<name>A0A1L9V7S2_ASPGL</name>
<comment type="similarity">
    <text evidence="5">Belongs to the SAT4 family.</text>
</comment>
<evidence type="ECO:0000256" key="6">
    <source>
        <dbReference type="SAM" id="MobiDB-lite"/>
    </source>
</evidence>
<evidence type="ECO:0000256" key="5">
    <source>
        <dbReference type="ARBA" id="ARBA00038359"/>
    </source>
</evidence>
<evidence type="ECO:0000256" key="7">
    <source>
        <dbReference type="SAM" id="Phobius"/>
    </source>
</evidence>
<dbReference type="OrthoDB" id="5331848at2759"/>
<feature type="transmembrane region" description="Helical" evidence="7">
    <location>
        <begin position="124"/>
        <end position="145"/>
    </location>
</feature>
<evidence type="ECO:0000313" key="9">
    <source>
        <dbReference type="EMBL" id="OJJ79961.1"/>
    </source>
</evidence>
<keyword evidence="10" id="KW-1185">Reference proteome</keyword>
<keyword evidence="4 7" id="KW-0472">Membrane</keyword>
<dbReference type="EMBL" id="KV878914">
    <property type="protein sequence ID" value="OJJ79961.1"/>
    <property type="molecule type" value="Genomic_DNA"/>
</dbReference>
<reference evidence="10" key="1">
    <citation type="journal article" date="2017" name="Genome Biol.">
        <title>Comparative genomics reveals high biological diversity and specific adaptations in the industrially and medically important fungal genus Aspergillus.</title>
        <authorList>
            <person name="de Vries R.P."/>
            <person name="Riley R."/>
            <person name="Wiebenga A."/>
            <person name="Aguilar-Osorio G."/>
            <person name="Amillis S."/>
            <person name="Uchima C.A."/>
            <person name="Anderluh G."/>
            <person name="Asadollahi M."/>
            <person name="Askin M."/>
            <person name="Barry K."/>
            <person name="Battaglia E."/>
            <person name="Bayram O."/>
            <person name="Benocci T."/>
            <person name="Braus-Stromeyer S.A."/>
            <person name="Caldana C."/>
            <person name="Canovas D."/>
            <person name="Cerqueira G.C."/>
            <person name="Chen F."/>
            <person name="Chen W."/>
            <person name="Choi C."/>
            <person name="Clum A."/>
            <person name="Dos Santos R.A."/>
            <person name="Damasio A.R."/>
            <person name="Diallinas G."/>
            <person name="Emri T."/>
            <person name="Fekete E."/>
            <person name="Flipphi M."/>
            <person name="Freyberg S."/>
            <person name="Gallo A."/>
            <person name="Gournas C."/>
            <person name="Habgood R."/>
            <person name="Hainaut M."/>
            <person name="Harispe M.L."/>
            <person name="Henrissat B."/>
            <person name="Hilden K.S."/>
            <person name="Hope R."/>
            <person name="Hossain A."/>
            <person name="Karabika E."/>
            <person name="Karaffa L."/>
            <person name="Karanyi Z."/>
            <person name="Krasevec N."/>
            <person name="Kuo A."/>
            <person name="Kusch H."/>
            <person name="LaButti K."/>
            <person name="Lagendijk E.L."/>
            <person name="Lapidus A."/>
            <person name="Levasseur A."/>
            <person name="Lindquist E."/>
            <person name="Lipzen A."/>
            <person name="Logrieco A.F."/>
            <person name="MacCabe A."/>
            <person name="Maekelae M.R."/>
            <person name="Malavazi I."/>
            <person name="Melin P."/>
            <person name="Meyer V."/>
            <person name="Mielnichuk N."/>
            <person name="Miskei M."/>
            <person name="Molnar A.P."/>
            <person name="Mule G."/>
            <person name="Ngan C.Y."/>
            <person name="Orejas M."/>
            <person name="Orosz E."/>
            <person name="Ouedraogo J.P."/>
            <person name="Overkamp K.M."/>
            <person name="Park H.-S."/>
            <person name="Perrone G."/>
            <person name="Piumi F."/>
            <person name="Punt P.J."/>
            <person name="Ram A.F."/>
            <person name="Ramon A."/>
            <person name="Rauscher S."/>
            <person name="Record E."/>
            <person name="Riano-Pachon D.M."/>
            <person name="Robert V."/>
            <person name="Roehrig J."/>
            <person name="Ruller R."/>
            <person name="Salamov A."/>
            <person name="Salih N.S."/>
            <person name="Samson R.A."/>
            <person name="Sandor E."/>
            <person name="Sanguinetti M."/>
            <person name="Schuetze T."/>
            <person name="Sepcic K."/>
            <person name="Shelest E."/>
            <person name="Sherlock G."/>
            <person name="Sophianopoulou V."/>
            <person name="Squina F.M."/>
            <person name="Sun H."/>
            <person name="Susca A."/>
            <person name="Todd R.B."/>
            <person name="Tsang A."/>
            <person name="Unkles S.E."/>
            <person name="van de Wiele N."/>
            <person name="van Rossen-Uffink D."/>
            <person name="Oliveira J.V."/>
            <person name="Vesth T.C."/>
            <person name="Visser J."/>
            <person name="Yu J.-H."/>
            <person name="Zhou M."/>
            <person name="Andersen M.R."/>
            <person name="Archer D.B."/>
            <person name="Baker S.E."/>
            <person name="Benoit I."/>
            <person name="Brakhage A.A."/>
            <person name="Braus G.H."/>
            <person name="Fischer R."/>
            <person name="Frisvad J.C."/>
            <person name="Goldman G.H."/>
            <person name="Houbraken J."/>
            <person name="Oakley B."/>
            <person name="Pocsi I."/>
            <person name="Scazzocchio C."/>
            <person name="Seiboth B."/>
            <person name="vanKuyk P.A."/>
            <person name="Wortman J."/>
            <person name="Dyer P.S."/>
            <person name="Grigoriev I.V."/>
        </authorList>
    </citation>
    <scope>NUCLEOTIDE SEQUENCE [LARGE SCALE GENOMIC DNA]</scope>
    <source>
        <strain evidence="10">CBS 516.65</strain>
    </source>
</reference>
<evidence type="ECO:0000256" key="1">
    <source>
        <dbReference type="ARBA" id="ARBA00004141"/>
    </source>
</evidence>
<protein>
    <recommendedName>
        <fullName evidence="8">Rhodopsin domain-containing protein</fullName>
    </recommendedName>
</protein>
<feature type="transmembrane region" description="Helical" evidence="7">
    <location>
        <begin position="209"/>
        <end position="228"/>
    </location>
</feature>
<feature type="transmembrane region" description="Helical" evidence="7">
    <location>
        <begin position="46"/>
        <end position="72"/>
    </location>
</feature>
<gene>
    <name evidence="9" type="ORF">ASPGLDRAFT_52209</name>
</gene>
<keyword evidence="2 7" id="KW-0812">Transmembrane</keyword>
<organism evidence="9 10">
    <name type="scientific">Aspergillus glaucus CBS 516.65</name>
    <dbReference type="NCBI Taxonomy" id="1160497"/>
    <lineage>
        <taxon>Eukaryota</taxon>
        <taxon>Fungi</taxon>
        <taxon>Dikarya</taxon>
        <taxon>Ascomycota</taxon>
        <taxon>Pezizomycotina</taxon>
        <taxon>Eurotiomycetes</taxon>
        <taxon>Eurotiomycetidae</taxon>
        <taxon>Eurotiales</taxon>
        <taxon>Aspergillaceae</taxon>
        <taxon>Aspergillus</taxon>
        <taxon>Aspergillus subgen. Aspergillus</taxon>
    </lineage>
</organism>
<evidence type="ECO:0000259" key="8">
    <source>
        <dbReference type="Pfam" id="PF20684"/>
    </source>
</evidence>
<keyword evidence="3 7" id="KW-1133">Transmembrane helix</keyword>
<sequence length="368" mass="40520">MTVTEDDNRGPKILGVLWALTGLTTFIVAARMFIRGKLLKNFGPDDWLIAASMCMGLAYCGVTTANVIIGYGKHAVFLSQDTLETAILLNTVSFLFGILSFTLPKLAVSAMLNRILNPSLFHRTVLWFLTGFAAVVSVICILVLFTMCDPPKALWHTHLVMEGAATCKDTWILIDYAIFTGALSACVDLYLAIYPTTVLLSLHMSLRKRLALCAALGLGSIASAMAIIKCTQLKGLADKSDYTYGTADLVMWTNIESNVVIVASCIPTLQPILELILGKRSLGSYSNNSSRQKNSKYMHSTSYAHSRRSIVRKPDPTINDVESQESILHAEDDLHRSDAHPLGQIRRTDNVMVEYEARTNDPDGRPSW</sequence>
<dbReference type="STRING" id="1160497.A0A1L9V7S2"/>
<feature type="compositionally biased region" description="Polar residues" evidence="6">
    <location>
        <begin position="285"/>
        <end position="304"/>
    </location>
</feature>